<dbReference type="AlphaFoldDB" id="A0AAN8G6E3"/>
<evidence type="ECO:0000313" key="1">
    <source>
        <dbReference type="EMBL" id="KAK6168743.1"/>
    </source>
</evidence>
<comment type="caution">
    <text evidence="1">The sequence shown here is derived from an EMBL/GenBank/DDBJ whole genome shotgun (WGS) entry which is preliminary data.</text>
</comment>
<proteinExistence type="predicted"/>
<dbReference type="PANTHER" id="PTHR10773">
    <property type="entry name" value="DNA-DIRECTED RNA POLYMERASES I, II, AND III SUBUNIT RPABC2"/>
    <property type="match status" value="1"/>
</dbReference>
<accession>A0AAN8G6E3</accession>
<dbReference type="EMBL" id="JAZGQO010000015">
    <property type="protein sequence ID" value="KAK6168743.1"/>
    <property type="molecule type" value="Genomic_DNA"/>
</dbReference>
<sequence length="133" mass="15822">MEGKAYTCASKPRKGRMVEPQKCTDQCLNPVTTRKCHIITEEDRQQMFSLFWSMTWDEKKIWVSNMIDRRTVQEQSTIEPDEANYRKKYSYYYFLNKDGERVPVCKHLFLSTLCIGEKSVYKWIDKLKSDPSS</sequence>
<keyword evidence="2" id="KW-1185">Reference proteome</keyword>
<gene>
    <name evidence="1" type="ORF">SNE40_019928</name>
</gene>
<dbReference type="PANTHER" id="PTHR10773:SF19">
    <property type="match status" value="1"/>
</dbReference>
<dbReference type="Proteomes" id="UP001347796">
    <property type="component" value="Unassembled WGS sequence"/>
</dbReference>
<protein>
    <submittedName>
        <fullName evidence="1">Uncharacterized protein</fullName>
    </submittedName>
</protein>
<reference evidence="1 2" key="1">
    <citation type="submission" date="2024-01" db="EMBL/GenBank/DDBJ databases">
        <title>The genome of the rayed Mediterranean limpet Patella caerulea (Linnaeus, 1758).</title>
        <authorList>
            <person name="Anh-Thu Weber A."/>
            <person name="Halstead-Nussloch G."/>
        </authorList>
    </citation>
    <scope>NUCLEOTIDE SEQUENCE [LARGE SCALE GENOMIC DNA]</scope>
    <source>
        <strain evidence="1">AATW-2023a</strain>
        <tissue evidence="1">Whole specimen</tissue>
    </source>
</reference>
<name>A0AAN8G6E3_PATCE</name>
<organism evidence="1 2">
    <name type="scientific">Patella caerulea</name>
    <name type="common">Rayed Mediterranean limpet</name>
    <dbReference type="NCBI Taxonomy" id="87958"/>
    <lineage>
        <taxon>Eukaryota</taxon>
        <taxon>Metazoa</taxon>
        <taxon>Spiralia</taxon>
        <taxon>Lophotrochozoa</taxon>
        <taxon>Mollusca</taxon>
        <taxon>Gastropoda</taxon>
        <taxon>Patellogastropoda</taxon>
        <taxon>Patelloidea</taxon>
        <taxon>Patellidae</taxon>
        <taxon>Patella</taxon>
    </lineage>
</organism>
<evidence type="ECO:0000313" key="2">
    <source>
        <dbReference type="Proteomes" id="UP001347796"/>
    </source>
</evidence>